<dbReference type="InterPro" id="IPR016162">
    <property type="entry name" value="Ald_DH_N"/>
</dbReference>
<feature type="domain" description="Aldehyde dehydrogenase" evidence="7">
    <location>
        <begin position="19"/>
        <end position="453"/>
    </location>
</feature>
<keyword evidence="2 3" id="KW-0560">Oxidoreductase</keyword>
<dbReference type="PROSITE" id="PS00070">
    <property type="entry name" value="ALDEHYDE_DEHYDR_CYS"/>
    <property type="match status" value="1"/>
</dbReference>
<keyword evidence="9" id="KW-1185">Reference proteome</keyword>
<dbReference type="PANTHER" id="PTHR11699">
    <property type="entry name" value="ALDEHYDE DEHYDROGENASE-RELATED"/>
    <property type="match status" value="1"/>
</dbReference>
<dbReference type="HOGENOM" id="CLU_005391_0_0_6"/>
<evidence type="ECO:0000313" key="8">
    <source>
        <dbReference type="EMBL" id="AEF22312.1"/>
    </source>
</evidence>
<dbReference type="InterPro" id="IPR012394">
    <property type="entry name" value="Aldehyde_DH_NAD(P)"/>
</dbReference>
<dbReference type="Gene3D" id="3.40.309.10">
    <property type="entry name" value="Aldehyde Dehydrogenase, Chain A, domain 2"/>
    <property type="match status" value="1"/>
</dbReference>
<comment type="similarity">
    <text evidence="1 3 6">Belongs to the aldehyde dehydrogenase family.</text>
</comment>
<dbReference type="KEGG" id="pfv:Psefu_2345"/>
<evidence type="ECO:0000259" key="7">
    <source>
        <dbReference type="Pfam" id="PF00171"/>
    </source>
</evidence>
<accession>F6AD02</accession>
<evidence type="ECO:0000256" key="3">
    <source>
        <dbReference type="PIRNR" id="PIRNR036492"/>
    </source>
</evidence>
<proteinExistence type="inferred from homology"/>
<dbReference type="Pfam" id="PF00171">
    <property type="entry name" value="Aldedh"/>
    <property type="match status" value="1"/>
</dbReference>
<evidence type="ECO:0000256" key="2">
    <source>
        <dbReference type="ARBA" id="ARBA00023002"/>
    </source>
</evidence>
<evidence type="ECO:0000256" key="5">
    <source>
        <dbReference type="PROSITE-ProRule" id="PRU10007"/>
    </source>
</evidence>
<dbReference type="SUPFAM" id="SSF53720">
    <property type="entry name" value="ALDH-like"/>
    <property type="match status" value="1"/>
</dbReference>
<feature type="active site" evidence="4">
    <location>
        <position position="263"/>
    </location>
</feature>
<name>F6AD02_PSEF1</name>
<dbReference type="PROSITE" id="PS00687">
    <property type="entry name" value="ALDEHYDE_DEHYDR_GLU"/>
    <property type="match status" value="1"/>
</dbReference>
<organism evidence="8 9">
    <name type="scientific">Pseudomonas fulva (strain 12-X)</name>
    <dbReference type="NCBI Taxonomy" id="743720"/>
    <lineage>
        <taxon>Bacteria</taxon>
        <taxon>Pseudomonadati</taxon>
        <taxon>Pseudomonadota</taxon>
        <taxon>Gammaproteobacteria</taxon>
        <taxon>Pseudomonadales</taxon>
        <taxon>Pseudomonadaceae</taxon>
        <taxon>Pseudomonas</taxon>
    </lineage>
</organism>
<dbReference type="InterPro" id="IPR016161">
    <property type="entry name" value="Ald_DH/histidinol_DH"/>
</dbReference>
<reference evidence="8 9" key="1">
    <citation type="submission" date="2011-04" db="EMBL/GenBank/DDBJ databases">
        <title>Complete sequence of Pseudomonas fulva 12-X.</title>
        <authorList>
            <consortium name="US DOE Joint Genome Institute"/>
            <person name="Lucas S."/>
            <person name="Han J."/>
            <person name="Lapidus A."/>
            <person name="Cheng J.-F."/>
            <person name="Goodwin L."/>
            <person name="Pitluck S."/>
            <person name="Peters L."/>
            <person name="Mikhailova N."/>
            <person name="Pagani I."/>
            <person name="Davenport K."/>
            <person name="Han C."/>
            <person name="Tapia R."/>
            <person name="Land M."/>
            <person name="Hauser L."/>
            <person name="Kyrpides N."/>
            <person name="Ivanova N."/>
            <person name="Pagani I."/>
            <person name="Lcollab F.I."/>
            <person name="Woyke T."/>
        </authorList>
    </citation>
    <scope>NUCLEOTIDE SEQUENCE [LARGE SCALE GENOMIC DNA]</scope>
    <source>
        <strain evidence="9">12-X</strain>
    </source>
</reference>
<evidence type="ECO:0000256" key="4">
    <source>
        <dbReference type="PIRSR" id="PIRSR036492-1"/>
    </source>
</evidence>
<dbReference type="InterPro" id="IPR015590">
    <property type="entry name" value="Aldehyde_DH_dom"/>
</dbReference>
<dbReference type="Proteomes" id="UP000000686">
    <property type="component" value="Chromosome"/>
</dbReference>
<feature type="active site" evidence="4 5">
    <location>
        <position position="229"/>
    </location>
</feature>
<dbReference type="GO" id="GO:0016620">
    <property type="term" value="F:oxidoreductase activity, acting on the aldehyde or oxo group of donors, NAD or NADP as acceptor"/>
    <property type="evidence" value="ECO:0007669"/>
    <property type="project" value="InterPro"/>
</dbReference>
<dbReference type="InterPro" id="IPR016163">
    <property type="entry name" value="Ald_DH_C"/>
</dbReference>
<dbReference type="eggNOG" id="COG1012">
    <property type="taxonomic scope" value="Bacteria"/>
</dbReference>
<dbReference type="OrthoDB" id="9812625at2"/>
<evidence type="ECO:0000313" key="9">
    <source>
        <dbReference type="Proteomes" id="UP000000686"/>
    </source>
</evidence>
<sequence length="511" mass="55820">MSRVDESESRPHDNLLSCEEEISRIAFENARTALRAHSQLSIQARLAELCKLKHAILAHRSMIIERVMQEVGKCRTDALIAEILGTLDWLNWLENNAERLLKPEKVKTPITLLGKQSMLLHEPLGVVLIICPWNYPFHNAITGIAAAIATGNTVVYKPSEHAPCKGLVEQVLACSPMLQALVQVVYGDGSLGSALIDQQPAKIFFTGSGPTGSKIMAQASRELIPVELELGGKDPMIVFADAPIARSVAGALWGAFTNAGQSCSGVERLLVEHSVLDRFVDSLVQEAEKLVVRCGDNGDADIGRMTVGFQRDKVIEHVLDALDRGARLRFGGIPDANSLTVQPIILDRVTPDMRVWNEETFGPVLPIMAFTSEAHAIELANDTRYGLCASVFSADEQRALRVAGALEVGGVSINNVNMSEGNPGLPFGGAKKSGFGKLRGPEGLLGFTRSKAILVDKAASKIEANWYPYTSRKFQLFERFIQALYGPQRLRLLAIAWHGLRLEAFSQKPRD</sequence>
<dbReference type="EMBL" id="CP002727">
    <property type="protein sequence ID" value="AEF22312.1"/>
    <property type="molecule type" value="Genomic_DNA"/>
</dbReference>
<dbReference type="PIRSF" id="PIRSF036492">
    <property type="entry name" value="ALDH"/>
    <property type="match status" value="1"/>
</dbReference>
<dbReference type="Gene3D" id="3.40.605.10">
    <property type="entry name" value="Aldehyde Dehydrogenase, Chain A, domain 1"/>
    <property type="match status" value="1"/>
</dbReference>
<protein>
    <recommendedName>
        <fullName evidence="3">Aldehyde dehydrogenase</fullName>
    </recommendedName>
</protein>
<gene>
    <name evidence="8" type="ordered locus">Psefu_2345</name>
</gene>
<evidence type="ECO:0000256" key="6">
    <source>
        <dbReference type="RuleBase" id="RU003345"/>
    </source>
</evidence>
<dbReference type="GO" id="GO:0006081">
    <property type="term" value="P:aldehyde metabolic process"/>
    <property type="evidence" value="ECO:0007669"/>
    <property type="project" value="InterPro"/>
</dbReference>
<dbReference type="AlphaFoldDB" id="F6AD02"/>
<dbReference type="InterPro" id="IPR016160">
    <property type="entry name" value="Ald_DH_CS_CYS"/>
</dbReference>
<dbReference type="RefSeq" id="WP_013791440.1">
    <property type="nucleotide sequence ID" value="NC_015556.1"/>
</dbReference>
<dbReference type="InterPro" id="IPR029510">
    <property type="entry name" value="Ald_DH_CS_GLU"/>
</dbReference>
<evidence type="ECO:0000256" key="1">
    <source>
        <dbReference type="ARBA" id="ARBA00009986"/>
    </source>
</evidence>